<dbReference type="InterPro" id="IPR037196">
    <property type="entry name" value="HSP90_C"/>
</dbReference>
<dbReference type="GO" id="GO:0005737">
    <property type="term" value="C:cytoplasm"/>
    <property type="evidence" value="ECO:0007669"/>
    <property type="project" value="UniProtKB-SubCell"/>
</dbReference>
<dbReference type="InterPro" id="IPR020575">
    <property type="entry name" value="Hsp90_N"/>
</dbReference>
<protein>
    <recommendedName>
        <fullName evidence="8">Chaperone protein HtpG</fullName>
    </recommendedName>
    <alternativeName>
        <fullName evidence="8">Heat shock protein HtpG</fullName>
    </alternativeName>
    <alternativeName>
        <fullName evidence="8">High temperature protein G</fullName>
    </alternativeName>
</protein>
<dbReference type="GO" id="GO:0016887">
    <property type="term" value="F:ATP hydrolysis activity"/>
    <property type="evidence" value="ECO:0007669"/>
    <property type="project" value="InterPro"/>
</dbReference>
<evidence type="ECO:0000256" key="3">
    <source>
        <dbReference type="ARBA" id="ARBA00022490"/>
    </source>
</evidence>
<feature type="region of interest" description="A; substrate-binding" evidence="8">
    <location>
        <begin position="1"/>
        <end position="336"/>
    </location>
</feature>
<dbReference type="Proteomes" id="UP000298636">
    <property type="component" value="Chromosome"/>
</dbReference>
<dbReference type="Gene3D" id="3.30.565.10">
    <property type="entry name" value="Histidine kinase-like ATPase, C-terminal domain"/>
    <property type="match status" value="1"/>
</dbReference>
<feature type="binding site" evidence="9">
    <location>
        <position position="86"/>
    </location>
    <ligand>
        <name>ATP</name>
        <dbReference type="ChEBI" id="CHEBI:30616"/>
    </ligand>
</feature>
<dbReference type="Gene3D" id="3.30.230.80">
    <property type="match status" value="1"/>
</dbReference>
<evidence type="ECO:0000256" key="4">
    <source>
        <dbReference type="ARBA" id="ARBA00022741"/>
    </source>
</evidence>
<comment type="subcellular location">
    <subcellularLocation>
        <location evidence="1 8">Cytoplasm</location>
    </subcellularLocation>
</comment>
<dbReference type="Gene3D" id="1.20.120.790">
    <property type="entry name" value="Heat shock protein 90, C-terminal domain"/>
    <property type="match status" value="1"/>
</dbReference>
<dbReference type="HAMAP" id="MF_00505">
    <property type="entry name" value="HSP90"/>
    <property type="match status" value="1"/>
</dbReference>
<dbReference type="PIRSF" id="PIRSF002583">
    <property type="entry name" value="Hsp90"/>
    <property type="match status" value="1"/>
</dbReference>
<keyword evidence="6 8" id="KW-0346">Stress response</keyword>
<dbReference type="Pfam" id="PF00183">
    <property type="entry name" value="HSP90"/>
    <property type="match status" value="1"/>
</dbReference>
<name>A0A4D6Y9Q1_9GAMM</name>
<evidence type="ECO:0000256" key="6">
    <source>
        <dbReference type="ARBA" id="ARBA00023016"/>
    </source>
</evidence>
<comment type="similarity">
    <text evidence="2 8">Belongs to the heat shock protein 90 family.</text>
</comment>
<dbReference type="InterPro" id="IPR036890">
    <property type="entry name" value="HATPase_C_sf"/>
</dbReference>
<organism evidence="10 11">
    <name type="scientific">Buchnera aphidicola</name>
    <name type="common">Stegophylla sp.</name>
    <dbReference type="NCBI Taxonomy" id="2315800"/>
    <lineage>
        <taxon>Bacteria</taxon>
        <taxon>Pseudomonadati</taxon>
        <taxon>Pseudomonadota</taxon>
        <taxon>Gammaproteobacteria</taxon>
        <taxon>Enterobacterales</taxon>
        <taxon>Erwiniaceae</taxon>
        <taxon>Buchnera</taxon>
    </lineage>
</organism>
<dbReference type="GO" id="GO:0051082">
    <property type="term" value="F:unfolded protein binding"/>
    <property type="evidence" value="ECO:0007669"/>
    <property type="project" value="UniProtKB-UniRule"/>
</dbReference>
<feature type="binding site" evidence="9">
    <location>
        <position position="39"/>
    </location>
    <ligand>
        <name>ATP</name>
        <dbReference type="ChEBI" id="CHEBI:30616"/>
    </ligand>
</feature>
<comment type="caution">
    <text evidence="8">Lacks conserved residue(s) required for the propagation of feature annotation.</text>
</comment>
<dbReference type="SUPFAM" id="SSF54211">
    <property type="entry name" value="Ribosomal protein S5 domain 2-like"/>
    <property type="match status" value="1"/>
</dbReference>
<dbReference type="GO" id="GO:0140662">
    <property type="term" value="F:ATP-dependent protein folding chaperone"/>
    <property type="evidence" value="ECO:0007669"/>
    <property type="project" value="InterPro"/>
</dbReference>
<dbReference type="PANTHER" id="PTHR11528">
    <property type="entry name" value="HEAT SHOCK PROTEIN 90 FAMILY MEMBER"/>
    <property type="match status" value="1"/>
</dbReference>
<dbReference type="FunFam" id="3.30.565.10:FF:000009">
    <property type="entry name" value="Molecular chaperone HtpG"/>
    <property type="match status" value="1"/>
</dbReference>
<feature type="binding site" evidence="9">
    <location>
        <position position="81"/>
    </location>
    <ligand>
        <name>ATP</name>
        <dbReference type="ChEBI" id="CHEBI:30616"/>
    </ligand>
</feature>
<evidence type="ECO:0000256" key="8">
    <source>
        <dbReference type="HAMAP-Rule" id="MF_00505"/>
    </source>
</evidence>
<proteinExistence type="inferred from homology"/>
<feature type="binding site" evidence="9">
    <location>
        <position position="94"/>
    </location>
    <ligand>
        <name>ATP</name>
        <dbReference type="ChEBI" id="CHEBI:30616"/>
    </ligand>
</feature>
<dbReference type="InterPro" id="IPR001404">
    <property type="entry name" value="Hsp90_fam"/>
</dbReference>
<sequence>MINKQEQHSFQSETKQLLHLMINSLYSNKEIFIRELISNASDAIDKMKFKFLSNENLKKQHRNMYIRISLDKKKNTIVISDNGIGMTKQEIIKNLGTIANSGTKSFLQSLEKENKKNSQLIGKFGVGFYSSFMVSEKVIVKTRHAEESNEKNGIMWESDGKGKYTLTSIKKKEYGTDIELYLKKKETIFLENWKICNIIKKYSDHISIPIEIQEYDEKNKIFSWKQINKAQALWTVDKSTITDDQYINFYKHITQDINDPIIWSHNKIEGTQEYTILIYIPSKSNLNIWNRDQKNGLKLYIKKIYIMDDADQFLPNYLRFIKGILDTNDLPLNISREILQENNITNQLKKSITKRTLKLIKQLTKNEKKYKIFWKEFGLILKEGIAEDIQNQEQIAELLRFTSIQSNCIEQNLSLNQYITNMSQNQKKIYFLTSDSYATAYTSPHLEIFKKKNIDVLLLSDRIDEWMMNYLTEFKGKKFQSINKIDDDLNQIINIKPQINQKSKKMNELLIKIQQVLKDKIKTVQFSYRLIDTPAILLVEKDTMSTQMSKLFMAAGQNIPNIKYILEINPNHKLIQKIADIKNDETINIWINILFEEALLSERGSLDNPNDFIKKINTILLNS</sequence>
<evidence type="ECO:0000256" key="2">
    <source>
        <dbReference type="ARBA" id="ARBA00008239"/>
    </source>
</evidence>
<keyword evidence="3 8" id="KW-0963">Cytoplasm</keyword>
<dbReference type="AlphaFoldDB" id="A0A4D6Y9Q1"/>
<dbReference type="Gene3D" id="3.40.50.11260">
    <property type="match status" value="1"/>
</dbReference>
<evidence type="ECO:0000313" key="10">
    <source>
        <dbReference type="EMBL" id="QCI26457.1"/>
    </source>
</evidence>
<dbReference type="GO" id="GO:0005524">
    <property type="term" value="F:ATP binding"/>
    <property type="evidence" value="ECO:0007669"/>
    <property type="project" value="UniProtKB-UniRule"/>
</dbReference>
<evidence type="ECO:0000256" key="5">
    <source>
        <dbReference type="ARBA" id="ARBA00022840"/>
    </source>
</evidence>
<accession>A0A4D6Y9Q1</accession>
<dbReference type="CDD" id="cd16927">
    <property type="entry name" value="HATPase_Hsp90-like"/>
    <property type="match status" value="1"/>
</dbReference>
<feature type="region of interest" description="C" evidence="8">
    <location>
        <begin position="551"/>
        <end position="623"/>
    </location>
</feature>
<dbReference type="NCBIfam" id="NF003555">
    <property type="entry name" value="PRK05218.1"/>
    <property type="match status" value="1"/>
</dbReference>
<dbReference type="Pfam" id="PF13589">
    <property type="entry name" value="HATPase_c_3"/>
    <property type="match status" value="1"/>
</dbReference>
<evidence type="ECO:0000313" key="11">
    <source>
        <dbReference type="Proteomes" id="UP000298636"/>
    </source>
</evidence>
<gene>
    <name evidence="8 10" type="primary">htpG</name>
    <name evidence="10" type="ORF">D9V79_01475</name>
</gene>
<keyword evidence="11" id="KW-1185">Reference proteome</keyword>
<feature type="binding site" evidence="9">
    <location>
        <position position="336"/>
    </location>
    <ligand>
        <name>ATP</name>
        <dbReference type="ChEBI" id="CHEBI:30616"/>
    </ligand>
</feature>
<evidence type="ECO:0000256" key="1">
    <source>
        <dbReference type="ARBA" id="ARBA00004496"/>
    </source>
</evidence>
<feature type="binding site" evidence="9">
    <location>
        <begin position="101"/>
        <end position="102"/>
    </location>
    <ligand>
        <name>ATP</name>
        <dbReference type="ChEBI" id="CHEBI:30616"/>
    </ligand>
</feature>
<dbReference type="SUPFAM" id="SSF110942">
    <property type="entry name" value="HSP90 C-terminal domain"/>
    <property type="match status" value="1"/>
</dbReference>
<dbReference type="EMBL" id="CP032998">
    <property type="protein sequence ID" value="QCI26457.1"/>
    <property type="molecule type" value="Genomic_DNA"/>
</dbReference>
<dbReference type="PRINTS" id="PR00775">
    <property type="entry name" value="HEATSHOCK90"/>
</dbReference>
<feature type="binding site" evidence="9">
    <location>
        <position position="176"/>
    </location>
    <ligand>
        <name>ATP</name>
        <dbReference type="ChEBI" id="CHEBI:30616"/>
    </ligand>
</feature>
<dbReference type="InterPro" id="IPR020568">
    <property type="entry name" value="Ribosomal_Su5_D2-typ_SF"/>
</dbReference>
<comment type="function">
    <text evidence="8">Molecular chaperone. Has ATPase activity.</text>
</comment>
<feature type="binding site" evidence="9">
    <location>
        <position position="35"/>
    </location>
    <ligand>
        <name>ATP</name>
        <dbReference type="ChEBI" id="CHEBI:30616"/>
    </ligand>
</feature>
<reference evidence="10 11" key="1">
    <citation type="submission" date="2018-10" db="EMBL/GenBank/DDBJ databases">
        <title>Comparative functional genomics of the obligate endosymbiont Buchnera aphidicola.</title>
        <authorList>
            <person name="Chong R.A."/>
        </authorList>
    </citation>
    <scope>NUCLEOTIDE SEQUENCE [LARGE SCALE GENOMIC DNA]</scope>
    <source>
        <strain evidence="10 11">Ssp</strain>
    </source>
</reference>
<keyword evidence="7 8" id="KW-0143">Chaperone</keyword>
<keyword evidence="5 8" id="KW-0067">ATP-binding</keyword>
<keyword evidence="4 8" id="KW-0547">Nucleotide-binding</keyword>
<evidence type="ECO:0000256" key="7">
    <source>
        <dbReference type="ARBA" id="ARBA00023186"/>
    </source>
</evidence>
<dbReference type="OrthoDB" id="9802640at2"/>
<comment type="subunit">
    <text evidence="8">Homodimer.</text>
</comment>
<evidence type="ECO:0000256" key="9">
    <source>
        <dbReference type="PIRSR" id="PIRSR002583-1"/>
    </source>
</evidence>
<dbReference type="SUPFAM" id="SSF55874">
    <property type="entry name" value="ATPase domain of HSP90 chaperone/DNA topoisomerase II/histidine kinase"/>
    <property type="match status" value="1"/>
</dbReference>